<evidence type="ECO:0000313" key="2">
    <source>
        <dbReference type="EMBL" id="RKR89722.1"/>
    </source>
</evidence>
<proteinExistence type="predicted"/>
<dbReference type="EMBL" id="RBKT01000001">
    <property type="protein sequence ID" value="RKR89722.1"/>
    <property type="molecule type" value="Genomic_DNA"/>
</dbReference>
<accession>A0A495JN03</accession>
<gene>
    <name evidence="2" type="ORF">BDK92_4078</name>
</gene>
<organism evidence="2 3">
    <name type="scientific">Micromonospora pisi</name>
    <dbReference type="NCBI Taxonomy" id="589240"/>
    <lineage>
        <taxon>Bacteria</taxon>
        <taxon>Bacillati</taxon>
        <taxon>Actinomycetota</taxon>
        <taxon>Actinomycetes</taxon>
        <taxon>Micromonosporales</taxon>
        <taxon>Micromonosporaceae</taxon>
        <taxon>Micromonospora</taxon>
    </lineage>
</organism>
<dbReference type="OrthoDB" id="3374590at2"/>
<dbReference type="Gene3D" id="3.40.710.10">
    <property type="entry name" value="DD-peptidase/beta-lactamase superfamily"/>
    <property type="match status" value="1"/>
</dbReference>
<evidence type="ECO:0000256" key="1">
    <source>
        <dbReference type="SAM" id="MobiDB-lite"/>
    </source>
</evidence>
<keyword evidence="3" id="KW-1185">Reference proteome</keyword>
<name>A0A495JN03_9ACTN</name>
<dbReference type="SUPFAM" id="SSF56601">
    <property type="entry name" value="beta-lactamase/transpeptidase-like"/>
    <property type="match status" value="1"/>
</dbReference>
<dbReference type="Proteomes" id="UP000277671">
    <property type="component" value="Unassembled WGS sequence"/>
</dbReference>
<dbReference type="InterPro" id="IPR012338">
    <property type="entry name" value="Beta-lactam/transpept-like"/>
</dbReference>
<sequence length="328" mass="34758">MRPRVITVLALATLVAGGVLLVPAYARETADPVTEPTPATPTGPATPVELTPAPPPTLASAPVDVRVDGGFFAWALLDRDTGTISGSPNRTATNTSQSMIKAWLVSDYLRRLGDRQPPPARLRDASRAIVDSDDRAAETLFRLGGGRPVIDRMIKMCRLTETKPVIPPGDDVVWWSYTAISARDAVRMGECVKNGTAAGPRWTRWVLDEMSRVRGSTAAGDQRSTSGGGRWGIIDGLPREITDQGPIAIKNGWTMINADGSWHLNCLALADEWVLAVLLRYPQARGLDHGAQLCASVATQLVTPQPGAALKVPVPVGRAAPAAAGGAN</sequence>
<dbReference type="AlphaFoldDB" id="A0A495JN03"/>
<comment type="caution">
    <text evidence="2">The sequence shown here is derived from an EMBL/GenBank/DDBJ whole genome shotgun (WGS) entry which is preliminary data.</text>
</comment>
<protein>
    <recommendedName>
        <fullName evidence="4">Beta-lactamase family protein</fullName>
    </recommendedName>
</protein>
<reference evidence="2 3" key="1">
    <citation type="submission" date="2018-10" db="EMBL/GenBank/DDBJ databases">
        <title>Sequencing the genomes of 1000 actinobacteria strains.</title>
        <authorList>
            <person name="Klenk H.-P."/>
        </authorList>
    </citation>
    <scope>NUCLEOTIDE SEQUENCE [LARGE SCALE GENOMIC DNA]</scope>
    <source>
        <strain evidence="2 3">DSM 45175</strain>
    </source>
</reference>
<evidence type="ECO:0000313" key="3">
    <source>
        <dbReference type="Proteomes" id="UP000277671"/>
    </source>
</evidence>
<feature type="compositionally biased region" description="Low complexity" evidence="1">
    <location>
        <begin position="31"/>
        <end position="51"/>
    </location>
</feature>
<dbReference type="RefSeq" id="WP_121158133.1">
    <property type="nucleotide sequence ID" value="NZ_RBKT01000001.1"/>
</dbReference>
<evidence type="ECO:0008006" key="4">
    <source>
        <dbReference type="Google" id="ProtNLM"/>
    </source>
</evidence>
<feature type="region of interest" description="Disordered" evidence="1">
    <location>
        <begin position="31"/>
        <end position="57"/>
    </location>
</feature>